<dbReference type="Pfam" id="PF02954">
    <property type="entry name" value="HTH_8"/>
    <property type="match status" value="1"/>
</dbReference>
<reference evidence="2 3" key="1">
    <citation type="submission" date="2016-10" db="EMBL/GenBank/DDBJ databases">
        <authorList>
            <person name="de Groot N.N."/>
        </authorList>
    </citation>
    <scope>NUCLEOTIDE SEQUENCE [LARGE SCALE GENOMIC DNA]</scope>
    <source>
        <strain evidence="2 3">DSM 15345</strain>
    </source>
</reference>
<dbReference type="NCBIfam" id="TIGR02040">
    <property type="entry name" value="PpsR-CrtJ"/>
    <property type="match status" value="1"/>
</dbReference>
<evidence type="ECO:0000259" key="1">
    <source>
        <dbReference type="PROSITE" id="PS50112"/>
    </source>
</evidence>
<dbReference type="Gene3D" id="1.20.5.430">
    <property type="match status" value="1"/>
</dbReference>
<dbReference type="SMART" id="SM00091">
    <property type="entry name" value="PAS"/>
    <property type="match status" value="3"/>
</dbReference>
<dbReference type="PRINTS" id="PR01590">
    <property type="entry name" value="HTHFIS"/>
</dbReference>
<organism evidence="2 3">
    <name type="scientific">Rubrimonas cliftonensis</name>
    <dbReference type="NCBI Taxonomy" id="89524"/>
    <lineage>
        <taxon>Bacteria</taxon>
        <taxon>Pseudomonadati</taxon>
        <taxon>Pseudomonadota</taxon>
        <taxon>Alphaproteobacteria</taxon>
        <taxon>Rhodobacterales</taxon>
        <taxon>Paracoccaceae</taxon>
        <taxon>Rubrimonas</taxon>
    </lineage>
</organism>
<dbReference type="NCBIfam" id="TIGR00229">
    <property type="entry name" value="sensory_box"/>
    <property type="match status" value="1"/>
</dbReference>
<dbReference type="AlphaFoldDB" id="A0A1H4ADJ6"/>
<dbReference type="InterPro" id="IPR011785">
    <property type="entry name" value="Tscrpt_reg_PpsR-CrtJ"/>
</dbReference>
<dbReference type="InterPro" id="IPR009057">
    <property type="entry name" value="Homeodomain-like_sf"/>
</dbReference>
<dbReference type="Gene3D" id="1.10.10.60">
    <property type="entry name" value="Homeodomain-like"/>
    <property type="match status" value="1"/>
</dbReference>
<dbReference type="InterPro" id="IPR000014">
    <property type="entry name" value="PAS"/>
</dbReference>
<dbReference type="GO" id="GO:0043565">
    <property type="term" value="F:sequence-specific DNA binding"/>
    <property type="evidence" value="ECO:0007669"/>
    <property type="project" value="InterPro"/>
</dbReference>
<dbReference type="STRING" id="89524.SAMN05444370_104166"/>
<dbReference type="PROSITE" id="PS50112">
    <property type="entry name" value="PAS"/>
    <property type="match status" value="1"/>
</dbReference>
<name>A0A1H4ADJ6_9RHOB</name>
<dbReference type="SUPFAM" id="SSF46689">
    <property type="entry name" value="Homeodomain-like"/>
    <property type="match status" value="1"/>
</dbReference>
<dbReference type="SUPFAM" id="SSF55785">
    <property type="entry name" value="PYP-like sensor domain (PAS domain)"/>
    <property type="match status" value="3"/>
</dbReference>
<dbReference type="Gene3D" id="3.30.450.20">
    <property type="entry name" value="PAS domain"/>
    <property type="match status" value="3"/>
</dbReference>
<evidence type="ECO:0000313" key="2">
    <source>
        <dbReference type="EMBL" id="SEA33632.1"/>
    </source>
</evidence>
<sequence>MQRPVAIEPISPFRDPEGSLGALPAELASMALVAASDIALVLDADGYIRDVAHNGVELAREGCEAWIGQRWVDTVSRETRIKVEELLAASPVEGLPPARQVNHLSPRGVELPVRYSVVSIGRGRRLAVGREMRSFAALQSRLVEAQHATEREYARLRDVEMRYRLLFQMSSEALLIVDAATRRVAEANPAAERILGGGGRRVVGRPLAASFATDDAGALDRLAARARTAGRADGAQARLPDGATLDVSAALFRQEATAFLLIRLGGATAGQAPSDEARAVAGVIAAAPEAYVATDDDGAIRYANMAFLNLAQLAAQEQAIGASLDRFLGRPGIDLNVLISTLRETGSVRLFSTSLRGEFGSVVDVEICAARTEEGDAPLYGFLIRNIEGRAGQTRDGVLPRSVEQLTELVGRVPLKDLVRETTDVIERLCIEAALELTGDNRASAAEMLGLSRQSLYVKLRRYGLGDLDDVDG</sequence>
<dbReference type="RefSeq" id="WP_175478822.1">
    <property type="nucleotide sequence ID" value="NZ_FNQM01000004.1"/>
</dbReference>
<dbReference type="Pfam" id="PF13188">
    <property type="entry name" value="PAS_8"/>
    <property type="match status" value="2"/>
</dbReference>
<proteinExistence type="predicted"/>
<feature type="domain" description="PAS" evidence="1">
    <location>
        <begin position="159"/>
        <end position="211"/>
    </location>
</feature>
<protein>
    <submittedName>
        <fullName evidence="2">Transcriptional regulator PpsR</fullName>
    </submittedName>
</protein>
<dbReference type="InterPro" id="IPR002197">
    <property type="entry name" value="HTH_Fis"/>
</dbReference>
<accession>A0A1H4ADJ6</accession>
<gene>
    <name evidence="2" type="ORF">SAMN05444370_104166</name>
</gene>
<dbReference type="EMBL" id="FNQM01000004">
    <property type="protein sequence ID" value="SEA33632.1"/>
    <property type="molecule type" value="Genomic_DNA"/>
</dbReference>
<dbReference type="InterPro" id="IPR035965">
    <property type="entry name" value="PAS-like_dom_sf"/>
</dbReference>
<keyword evidence="3" id="KW-1185">Reference proteome</keyword>
<evidence type="ECO:0000313" key="3">
    <source>
        <dbReference type="Proteomes" id="UP000198703"/>
    </source>
</evidence>
<dbReference type="Proteomes" id="UP000198703">
    <property type="component" value="Unassembled WGS sequence"/>
</dbReference>